<dbReference type="InterPro" id="IPR006696">
    <property type="entry name" value="DUF423"/>
</dbReference>
<dbReference type="PANTHER" id="PTHR43461">
    <property type="entry name" value="TRANSMEMBRANE PROTEIN 256"/>
    <property type="match status" value="1"/>
</dbReference>
<reference evidence="7 8" key="1">
    <citation type="journal article" date="2024" name="Appl. Environ. Microbiol.">
        <title>Pontiella agarivorans sp. nov., a novel marine anaerobic bacterium capable of degrading macroalgal polysaccharides and fixing nitrogen.</title>
        <authorList>
            <person name="Liu N."/>
            <person name="Kivenson V."/>
            <person name="Peng X."/>
            <person name="Cui Z."/>
            <person name="Lankiewicz T.S."/>
            <person name="Gosselin K.M."/>
            <person name="English C.J."/>
            <person name="Blair E.M."/>
            <person name="O'Malley M.A."/>
            <person name="Valentine D.L."/>
        </authorList>
    </citation>
    <scope>NUCLEOTIDE SEQUENCE [LARGE SCALE GENOMIC DNA]</scope>
    <source>
        <strain evidence="7 8">NLcol2</strain>
    </source>
</reference>
<evidence type="ECO:0000313" key="8">
    <source>
        <dbReference type="Proteomes" id="UP001290861"/>
    </source>
</evidence>
<accession>A0ABU5MVL0</accession>
<evidence type="ECO:0000256" key="6">
    <source>
        <dbReference type="SAM" id="Phobius"/>
    </source>
</evidence>
<comment type="caution">
    <text evidence="7">The sequence shown here is derived from an EMBL/GenBank/DDBJ whole genome shotgun (WGS) entry which is preliminary data.</text>
</comment>
<keyword evidence="4 6" id="KW-1133">Transmembrane helix</keyword>
<dbReference type="PANTHER" id="PTHR43461:SF1">
    <property type="entry name" value="TRANSMEMBRANE PROTEIN 256"/>
    <property type="match status" value="1"/>
</dbReference>
<organism evidence="7 8">
    <name type="scientific">Pontiella agarivorans</name>
    <dbReference type="NCBI Taxonomy" id="3038953"/>
    <lineage>
        <taxon>Bacteria</taxon>
        <taxon>Pseudomonadati</taxon>
        <taxon>Kiritimatiellota</taxon>
        <taxon>Kiritimatiellia</taxon>
        <taxon>Kiritimatiellales</taxon>
        <taxon>Pontiellaceae</taxon>
        <taxon>Pontiella</taxon>
    </lineage>
</organism>
<name>A0ABU5MVL0_9BACT</name>
<dbReference type="RefSeq" id="WP_322608051.1">
    <property type="nucleotide sequence ID" value="NZ_JARVCO010000007.1"/>
</dbReference>
<comment type="similarity">
    <text evidence="2">Belongs to the UPF0382 family.</text>
</comment>
<evidence type="ECO:0000256" key="2">
    <source>
        <dbReference type="ARBA" id="ARBA00009694"/>
    </source>
</evidence>
<dbReference type="Pfam" id="PF04241">
    <property type="entry name" value="DUF423"/>
    <property type="match status" value="1"/>
</dbReference>
<sequence length="127" mass="13388">MNTIAKLFLSLGALSGAISVILGAFGAHGLQDRLSEKMMKVWQTGVEYQFYHTFALLIVGLLALKFQSGLLSSSGWSFLVGMLIFSGSLYALSLSGITKLGAITPIGGLFFIAGWVLLTAAVLKADG</sequence>
<keyword evidence="5 6" id="KW-0472">Membrane</keyword>
<feature type="transmembrane region" description="Helical" evidence="6">
    <location>
        <begin position="50"/>
        <end position="66"/>
    </location>
</feature>
<protein>
    <submittedName>
        <fullName evidence="7">DUF423 domain-containing protein</fullName>
    </submittedName>
</protein>
<proteinExistence type="inferred from homology"/>
<dbReference type="EMBL" id="JARVCO010000007">
    <property type="protein sequence ID" value="MDZ8118253.1"/>
    <property type="molecule type" value="Genomic_DNA"/>
</dbReference>
<evidence type="ECO:0000256" key="3">
    <source>
        <dbReference type="ARBA" id="ARBA00022692"/>
    </source>
</evidence>
<keyword evidence="8" id="KW-1185">Reference proteome</keyword>
<keyword evidence="3 6" id="KW-0812">Transmembrane</keyword>
<feature type="transmembrane region" description="Helical" evidence="6">
    <location>
        <begin position="103"/>
        <end position="123"/>
    </location>
</feature>
<gene>
    <name evidence="7" type="ORF">P9H32_06380</name>
</gene>
<evidence type="ECO:0000313" key="7">
    <source>
        <dbReference type="EMBL" id="MDZ8118253.1"/>
    </source>
</evidence>
<evidence type="ECO:0000256" key="5">
    <source>
        <dbReference type="ARBA" id="ARBA00023136"/>
    </source>
</evidence>
<feature type="transmembrane region" description="Helical" evidence="6">
    <location>
        <begin position="78"/>
        <end position="97"/>
    </location>
</feature>
<comment type="subcellular location">
    <subcellularLocation>
        <location evidence="1">Membrane</location>
        <topology evidence="1">Multi-pass membrane protein</topology>
    </subcellularLocation>
</comment>
<evidence type="ECO:0000256" key="4">
    <source>
        <dbReference type="ARBA" id="ARBA00022989"/>
    </source>
</evidence>
<evidence type="ECO:0000256" key="1">
    <source>
        <dbReference type="ARBA" id="ARBA00004141"/>
    </source>
</evidence>
<dbReference type="Proteomes" id="UP001290861">
    <property type="component" value="Unassembled WGS sequence"/>
</dbReference>